<feature type="transmembrane region" description="Helical" evidence="1">
    <location>
        <begin position="47"/>
        <end position="71"/>
    </location>
</feature>
<organism evidence="2 3">
    <name type="scientific">Methylobacterium ajmalii</name>
    <dbReference type="NCBI Taxonomy" id="2738439"/>
    <lineage>
        <taxon>Bacteria</taxon>
        <taxon>Pseudomonadati</taxon>
        <taxon>Pseudomonadota</taxon>
        <taxon>Alphaproteobacteria</taxon>
        <taxon>Hyphomicrobiales</taxon>
        <taxon>Methylobacteriaceae</taxon>
        <taxon>Methylobacterium</taxon>
    </lineage>
</organism>
<dbReference type="Proteomes" id="UP001407347">
    <property type="component" value="Unassembled WGS sequence"/>
</dbReference>
<feature type="transmembrane region" description="Helical" evidence="1">
    <location>
        <begin position="16"/>
        <end position="35"/>
    </location>
</feature>
<accession>A0ABV0A750</accession>
<reference evidence="2 3" key="1">
    <citation type="journal article" date="2023" name="PLoS ONE">
        <title>Complete genome assembly of Hawai'i environmental nontuberculous mycobacteria reveals unexpected co-isolation with methylobacteria.</title>
        <authorList>
            <person name="Hendrix J."/>
            <person name="Epperson L.E."/>
            <person name="Tong E.I."/>
            <person name="Chan Y.L."/>
            <person name="Hasan N.A."/>
            <person name="Dawrs S.N."/>
            <person name="Norton G.J."/>
            <person name="Virdi R."/>
            <person name="Crooks J.L."/>
            <person name="Chan E.D."/>
            <person name="Honda J.R."/>
            <person name="Strong M."/>
        </authorList>
    </citation>
    <scope>NUCLEOTIDE SEQUENCE [LARGE SCALE GENOMIC DNA]</scope>
    <source>
        <strain evidence="2 3">NJH_HI04-1</strain>
    </source>
</reference>
<keyword evidence="3" id="KW-1185">Reference proteome</keyword>
<name>A0ABV0A750_9HYPH</name>
<dbReference type="EMBL" id="JAQYXP010000013">
    <property type="protein sequence ID" value="MEN3239054.1"/>
    <property type="molecule type" value="Genomic_DNA"/>
</dbReference>
<evidence type="ECO:0000256" key="1">
    <source>
        <dbReference type="SAM" id="Phobius"/>
    </source>
</evidence>
<feature type="transmembrane region" description="Helical" evidence="1">
    <location>
        <begin position="97"/>
        <end position="119"/>
    </location>
</feature>
<sequence length="127" mass="14557">MSLKEIIDKDKPYFDYAGNLLRIAAWFIAVSYVINSMMRPQPPGNEFYVAAVWGAITVATMFGFFMCYRIAITTKKAVEFIVDQGDQKGFKSELVRFILYTWLMFGLPAFTIALSLELIEQFITKGR</sequence>
<keyword evidence="1" id="KW-0812">Transmembrane</keyword>
<keyword evidence="1" id="KW-0472">Membrane</keyword>
<gene>
    <name evidence="2" type="ORF">PUR29_37075</name>
</gene>
<protein>
    <submittedName>
        <fullName evidence="2">Uncharacterized protein</fullName>
    </submittedName>
</protein>
<comment type="caution">
    <text evidence="2">The sequence shown here is derived from an EMBL/GenBank/DDBJ whole genome shotgun (WGS) entry which is preliminary data.</text>
</comment>
<evidence type="ECO:0000313" key="3">
    <source>
        <dbReference type="Proteomes" id="UP001407347"/>
    </source>
</evidence>
<evidence type="ECO:0000313" key="2">
    <source>
        <dbReference type="EMBL" id="MEN3239054.1"/>
    </source>
</evidence>
<keyword evidence="1" id="KW-1133">Transmembrane helix</keyword>
<proteinExistence type="predicted"/>
<dbReference type="RefSeq" id="WP_346014000.1">
    <property type="nucleotide sequence ID" value="NZ_JAQYXP010000013.1"/>
</dbReference>